<gene>
    <name evidence="3" type="ORF">HEB94_009150</name>
</gene>
<dbReference type="PANTHER" id="PTHR37314:SF4">
    <property type="entry name" value="UPF0700 TRANSMEMBRANE PROTEIN YOAK"/>
    <property type="match status" value="1"/>
</dbReference>
<feature type="region of interest" description="Disordered" evidence="1">
    <location>
        <begin position="1"/>
        <end position="24"/>
    </location>
</feature>
<comment type="caution">
    <text evidence="3">The sequence shown here is derived from an EMBL/GenBank/DDBJ whole genome shotgun (WGS) entry which is preliminary data.</text>
</comment>
<feature type="transmembrane region" description="Helical" evidence="2">
    <location>
        <begin position="43"/>
        <end position="68"/>
    </location>
</feature>
<feature type="transmembrane region" description="Helical" evidence="2">
    <location>
        <begin position="220"/>
        <end position="238"/>
    </location>
</feature>
<protein>
    <submittedName>
        <fullName evidence="3">Uncharacterized membrane protein YoaK (UPF0700 family)</fullName>
    </submittedName>
</protein>
<dbReference type="Pfam" id="PF06912">
    <property type="entry name" value="DUF1275"/>
    <property type="match status" value="1"/>
</dbReference>
<evidence type="ECO:0000313" key="3">
    <source>
        <dbReference type="EMBL" id="MBE1612302.1"/>
    </source>
</evidence>
<dbReference type="EMBL" id="JADBEM010000001">
    <property type="protein sequence ID" value="MBE1612302.1"/>
    <property type="molecule type" value="Genomic_DNA"/>
</dbReference>
<accession>A0A927RDE2</accession>
<dbReference type="InterPro" id="IPR010699">
    <property type="entry name" value="DUF1275"/>
</dbReference>
<evidence type="ECO:0000256" key="1">
    <source>
        <dbReference type="SAM" id="MobiDB-lite"/>
    </source>
</evidence>
<sequence>MTDSPGPAADPGRPGGHDEPGRHPPMPTISLGLLALGAGATDALSWAGLGGSFTSVMTGNLVLLGLALGEPAPMGAVRPAVAICAFIVGVYVAALWLRRARAEDATSWPDRVSVTLGMVALVQVGVLLCWLAGLGDGGPGQQSVLIALSAIAMGAQSAAVSALALAGAATTYLTGTLASLTTELATTGRPATMRRRFTVLLALLLGAVLEAALLTGVRPVAPALPLVATLAAIVVMGLRRPARP</sequence>
<feature type="transmembrane region" description="Helical" evidence="2">
    <location>
        <begin position="80"/>
        <end position="97"/>
    </location>
</feature>
<name>A0A927RDE2_9ACTN</name>
<evidence type="ECO:0000256" key="2">
    <source>
        <dbReference type="SAM" id="Phobius"/>
    </source>
</evidence>
<dbReference type="AlphaFoldDB" id="A0A927RDE2"/>
<dbReference type="Proteomes" id="UP000638648">
    <property type="component" value="Unassembled WGS sequence"/>
</dbReference>
<proteinExistence type="predicted"/>
<keyword evidence="2" id="KW-0812">Transmembrane</keyword>
<feature type="compositionally biased region" description="Low complexity" evidence="1">
    <location>
        <begin position="1"/>
        <end position="12"/>
    </location>
</feature>
<organism evidence="3 4">
    <name type="scientific">Actinopolymorpha pittospori</name>
    <dbReference type="NCBI Taxonomy" id="648752"/>
    <lineage>
        <taxon>Bacteria</taxon>
        <taxon>Bacillati</taxon>
        <taxon>Actinomycetota</taxon>
        <taxon>Actinomycetes</taxon>
        <taxon>Propionibacteriales</taxon>
        <taxon>Actinopolymorphaceae</taxon>
        <taxon>Actinopolymorpha</taxon>
    </lineage>
</organism>
<feature type="transmembrane region" description="Helical" evidence="2">
    <location>
        <begin position="197"/>
        <end position="214"/>
    </location>
</feature>
<keyword evidence="2" id="KW-1133">Transmembrane helix</keyword>
<dbReference type="RefSeq" id="WP_192755375.1">
    <property type="nucleotide sequence ID" value="NZ_BAABJL010000005.1"/>
</dbReference>
<reference evidence="3" key="1">
    <citation type="submission" date="2020-10" db="EMBL/GenBank/DDBJ databases">
        <title>Sequencing the genomes of 1000 actinobacteria strains.</title>
        <authorList>
            <person name="Klenk H.-P."/>
        </authorList>
    </citation>
    <scope>NUCLEOTIDE SEQUENCE</scope>
    <source>
        <strain evidence="3">DSM 45354</strain>
    </source>
</reference>
<dbReference type="PANTHER" id="PTHR37314">
    <property type="entry name" value="SLR0142 PROTEIN"/>
    <property type="match status" value="1"/>
</dbReference>
<feature type="transmembrane region" description="Helical" evidence="2">
    <location>
        <begin position="112"/>
        <end position="132"/>
    </location>
</feature>
<evidence type="ECO:0000313" key="4">
    <source>
        <dbReference type="Proteomes" id="UP000638648"/>
    </source>
</evidence>
<keyword evidence="2" id="KW-0472">Membrane</keyword>
<feature type="transmembrane region" description="Helical" evidence="2">
    <location>
        <begin position="144"/>
        <end position="163"/>
    </location>
</feature>
<keyword evidence="4" id="KW-1185">Reference proteome</keyword>